<feature type="region of interest" description="Disordered" evidence="1">
    <location>
        <begin position="197"/>
        <end position="259"/>
    </location>
</feature>
<keyword evidence="3" id="KW-1185">Reference proteome</keyword>
<dbReference type="KEGG" id="adl:AURDEDRAFT_147059"/>
<feature type="compositionally biased region" description="Basic residues" evidence="1">
    <location>
        <begin position="342"/>
        <end position="351"/>
    </location>
</feature>
<proteinExistence type="predicted"/>
<dbReference type="AlphaFoldDB" id="J0DAN3"/>
<evidence type="ECO:0000313" key="3">
    <source>
        <dbReference type="Proteomes" id="UP000006514"/>
    </source>
</evidence>
<feature type="compositionally biased region" description="Basic and acidic residues" evidence="1">
    <location>
        <begin position="245"/>
        <end position="259"/>
    </location>
</feature>
<reference evidence="3" key="1">
    <citation type="journal article" date="2012" name="Science">
        <title>The Paleozoic origin of enzymatic lignin decomposition reconstructed from 31 fungal genomes.</title>
        <authorList>
            <person name="Floudas D."/>
            <person name="Binder M."/>
            <person name="Riley R."/>
            <person name="Barry K."/>
            <person name="Blanchette R.A."/>
            <person name="Henrissat B."/>
            <person name="Martinez A.T."/>
            <person name="Otillar R."/>
            <person name="Spatafora J.W."/>
            <person name="Yadav J.S."/>
            <person name="Aerts A."/>
            <person name="Benoit I."/>
            <person name="Boyd A."/>
            <person name="Carlson A."/>
            <person name="Copeland A."/>
            <person name="Coutinho P.M."/>
            <person name="de Vries R.P."/>
            <person name="Ferreira P."/>
            <person name="Findley K."/>
            <person name="Foster B."/>
            <person name="Gaskell J."/>
            <person name="Glotzer D."/>
            <person name="Gorecki P."/>
            <person name="Heitman J."/>
            <person name="Hesse C."/>
            <person name="Hori C."/>
            <person name="Igarashi K."/>
            <person name="Jurgens J.A."/>
            <person name="Kallen N."/>
            <person name="Kersten P."/>
            <person name="Kohler A."/>
            <person name="Kuees U."/>
            <person name="Kumar T.K.A."/>
            <person name="Kuo A."/>
            <person name="LaButti K."/>
            <person name="Larrondo L.F."/>
            <person name="Lindquist E."/>
            <person name="Ling A."/>
            <person name="Lombard V."/>
            <person name="Lucas S."/>
            <person name="Lundell T."/>
            <person name="Martin R."/>
            <person name="McLaughlin D.J."/>
            <person name="Morgenstern I."/>
            <person name="Morin E."/>
            <person name="Murat C."/>
            <person name="Nagy L.G."/>
            <person name="Nolan M."/>
            <person name="Ohm R.A."/>
            <person name="Patyshakuliyeva A."/>
            <person name="Rokas A."/>
            <person name="Ruiz-Duenas F.J."/>
            <person name="Sabat G."/>
            <person name="Salamov A."/>
            <person name="Samejima M."/>
            <person name="Schmutz J."/>
            <person name="Slot J.C."/>
            <person name="St John F."/>
            <person name="Stenlid J."/>
            <person name="Sun H."/>
            <person name="Sun S."/>
            <person name="Syed K."/>
            <person name="Tsang A."/>
            <person name="Wiebenga A."/>
            <person name="Young D."/>
            <person name="Pisabarro A."/>
            <person name="Eastwood D.C."/>
            <person name="Martin F."/>
            <person name="Cullen D."/>
            <person name="Grigoriev I.V."/>
            <person name="Hibbett D.S."/>
        </authorList>
    </citation>
    <scope>NUCLEOTIDE SEQUENCE [LARGE SCALE GENOMIC DNA]</scope>
    <source>
        <strain evidence="3">TFB10046</strain>
    </source>
</reference>
<dbReference type="InParanoid" id="J0DAN3"/>
<feature type="compositionally biased region" description="Low complexity" evidence="1">
    <location>
        <begin position="208"/>
        <end position="222"/>
    </location>
</feature>
<feature type="compositionally biased region" description="Low complexity" evidence="1">
    <location>
        <begin position="307"/>
        <end position="331"/>
    </location>
</feature>
<feature type="region of interest" description="Disordered" evidence="1">
    <location>
        <begin position="306"/>
        <end position="351"/>
    </location>
</feature>
<dbReference type="EMBL" id="JH687843">
    <property type="protein sequence ID" value="EJD37362.1"/>
    <property type="molecule type" value="Genomic_DNA"/>
</dbReference>
<gene>
    <name evidence="2" type="ORF">AURDEDRAFT_147059</name>
</gene>
<name>J0DAN3_AURST</name>
<evidence type="ECO:0000313" key="2">
    <source>
        <dbReference type="EMBL" id="EJD37362.1"/>
    </source>
</evidence>
<evidence type="ECO:0000256" key="1">
    <source>
        <dbReference type="SAM" id="MobiDB-lite"/>
    </source>
</evidence>
<organism evidence="2 3">
    <name type="scientific">Auricularia subglabra (strain TFB-10046 / SS5)</name>
    <name type="common">White-rot fungus</name>
    <name type="synonym">Auricularia delicata (strain TFB10046)</name>
    <dbReference type="NCBI Taxonomy" id="717982"/>
    <lineage>
        <taxon>Eukaryota</taxon>
        <taxon>Fungi</taxon>
        <taxon>Dikarya</taxon>
        <taxon>Basidiomycota</taxon>
        <taxon>Agaricomycotina</taxon>
        <taxon>Agaricomycetes</taxon>
        <taxon>Auriculariales</taxon>
        <taxon>Auriculariaceae</taxon>
        <taxon>Auricularia</taxon>
    </lineage>
</organism>
<dbReference type="Proteomes" id="UP000006514">
    <property type="component" value="Unassembled WGS sequence"/>
</dbReference>
<feature type="compositionally biased region" description="Basic residues" evidence="1">
    <location>
        <begin position="232"/>
        <end position="244"/>
    </location>
</feature>
<sequence>MACLREDVRFQQVMHALLVAAQQAPTDGRPSNCELICAFFRGIGRPNDGCFHTHEVQDAPHECAGCGTAQHQFVESPDPRDGDDGAPFEDGDVYHEDDRHFPSPPATIATCTLPEPISPPAALPLSPSYVSPLLSDIDSDIEGPATPLDLDADLDAGLEVVYPVSPIATPLDLVLPPPTPSYTSMPRVMRVIDDEENEDQYMCPSPAPSLTSASASGSDESCPSPPSPRPVRGLRSRRHSPYRRPSKDKIQLDRKPKRDVGRAFEREVSLFVLDCFLVADLVYTPPVRAPEAFSTTRGGCDELFEYSSSSESESDSSASSTSSRASSPDVSHSPRFNPLSRAGRRVVQRSL</sequence>
<accession>J0DAN3</accession>
<protein>
    <submittedName>
        <fullName evidence="2">Uncharacterized protein</fullName>
    </submittedName>
</protein>